<comment type="catalytic activity">
    <reaction evidence="8 9">
        <text>S-sulfanyl-L-cysteinyl-[protein] + uridine(34) in tRNA + AH2 + ATP = 2-thiouridine(34) in tRNA + L-cysteinyl-[protein] + A + AMP + diphosphate + H(+)</text>
        <dbReference type="Rhea" id="RHEA:47032"/>
        <dbReference type="Rhea" id="RHEA-COMP:10131"/>
        <dbReference type="Rhea" id="RHEA-COMP:11726"/>
        <dbReference type="Rhea" id="RHEA-COMP:11727"/>
        <dbReference type="Rhea" id="RHEA-COMP:11728"/>
        <dbReference type="ChEBI" id="CHEBI:13193"/>
        <dbReference type="ChEBI" id="CHEBI:15378"/>
        <dbReference type="ChEBI" id="CHEBI:17499"/>
        <dbReference type="ChEBI" id="CHEBI:29950"/>
        <dbReference type="ChEBI" id="CHEBI:30616"/>
        <dbReference type="ChEBI" id="CHEBI:33019"/>
        <dbReference type="ChEBI" id="CHEBI:61963"/>
        <dbReference type="ChEBI" id="CHEBI:65315"/>
        <dbReference type="ChEBI" id="CHEBI:87170"/>
        <dbReference type="ChEBI" id="CHEBI:456215"/>
        <dbReference type="EC" id="2.8.1.13"/>
    </reaction>
</comment>
<dbReference type="Gene3D" id="2.30.30.280">
    <property type="entry name" value="Adenine nucleotide alpha hydrolases-like domains"/>
    <property type="match status" value="1"/>
</dbReference>
<evidence type="ECO:0000256" key="6">
    <source>
        <dbReference type="ARBA" id="ARBA00022884"/>
    </source>
</evidence>
<feature type="site" description="Interaction with tRNA" evidence="9">
    <location>
        <position position="148"/>
    </location>
</feature>
<dbReference type="NCBIfam" id="NF001138">
    <property type="entry name" value="PRK00143.1"/>
    <property type="match status" value="1"/>
</dbReference>
<dbReference type="AlphaFoldDB" id="A0A7C3E6W8"/>
<feature type="site" description="Interaction with tRNA" evidence="9">
    <location>
        <position position="357"/>
    </location>
</feature>
<evidence type="ECO:0000259" key="11">
    <source>
        <dbReference type="Pfam" id="PF20259"/>
    </source>
</evidence>
<dbReference type="InterPro" id="IPR023382">
    <property type="entry name" value="MnmA-like_central_sf"/>
</dbReference>
<comment type="function">
    <text evidence="9">Catalyzes the 2-thiolation of uridine at the wobble position (U34) of tRNA, leading to the formation of s(2)U34.</text>
</comment>
<keyword evidence="6 9" id="KW-0694">RNA-binding</keyword>
<dbReference type="PANTHER" id="PTHR11933">
    <property type="entry name" value="TRNA 5-METHYLAMINOMETHYL-2-THIOURIDYLATE -METHYLTRANSFERASE"/>
    <property type="match status" value="1"/>
</dbReference>
<feature type="binding site" evidence="9">
    <location>
        <position position="147"/>
    </location>
    <ligand>
        <name>ATP</name>
        <dbReference type="ChEBI" id="CHEBI:30616"/>
    </ligand>
</feature>
<protein>
    <recommendedName>
        <fullName evidence="9">tRNA-specific 2-thiouridylase MnmA</fullName>
        <ecNumber evidence="9">2.8.1.13</ecNumber>
    </recommendedName>
</protein>
<keyword evidence="7" id="KW-1015">Disulfide bond</keyword>
<keyword evidence="2 9" id="KW-0808">Transferase</keyword>
<gene>
    <name evidence="9 12" type="primary">mnmA</name>
    <name evidence="12" type="ORF">ENS59_06720</name>
</gene>
<dbReference type="InterPro" id="IPR004506">
    <property type="entry name" value="MnmA-like"/>
</dbReference>
<dbReference type="HAMAP" id="MF_00144">
    <property type="entry name" value="tRNA_thiouridyl_MnmA"/>
    <property type="match status" value="1"/>
</dbReference>
<comment type="subcellular location">
    <subcellularLocation>
        <location evidence="9">Cytoplasm</location>
    </subcellularLocation>
</comment>
<dbReference type="GO" id="GO:0005737">
    <property type="term" value="C:cytoplasm"/>
    <property type="evidence" value="ECO:0007669"/>
    <property type="project" value="UniProtKB-SubCell"/>
</dbReference>
<feature type="binding site" evidence="9">
    <location>
        <position position="48"/>
    </location>
    <ligand>
        <name>ATP</name>
        <dbReference type="ChEBI" id="CHEBI:30616"/>
    </ligand>
</feature>
<comment type="similarity">
    <text evidence="9">Belongs to the MnmA/TRMU family.</text>
</comment>
<evidence type="ECO:0000256" key="2">
    <source>
        <dbReference type="ARBA" id="ARBA00022679"/>
    </source>
</evidence>
<evidence type="ECO:0000256" key="4">
    <source>
        <dbReference type="ARBA" id="ARBA00022741"/>
    </source>
</evidence>
<comment type="caution">
    <text evidence="9">Lacks conserved residue(s) required for the propagation of feature annotation.</text>
</comment>
<dbReference type="EC" id="2.8.1.13" evidence="9"/>
<dbReference type="Gene3D" id="2.40.30.10">
    <property type="entry name" value="Translation factors"/>
    <property type="match status" value="1"/>
</dbReference>
<evidence type="ECO:0000256" key="8">
    <source>
        <dbReference type="ARBA" id="ARBA00051542"/>
    </source>
</evidence>
<evidence type="ECO:0000313" key="12">
    <source>
        <dbReference type="EMBL" id="HFH29191.1"/>
    </source>
</evidence>
<dbReference type="NCBIfam" id="TIGR00420">
    <property type="entry name" value="trmU"/>
    <property type="match status" value="1"/>
</dbReference>
<evidence type="ECO:0000256" key="9">
    <source>
        <dbReference type="HAMAP-Rule" id="MF_00144"/>
    </source>
</evidence>
<keyword evidence="9" id="KW-0963">Cytoplasm</keyword>
<keyword evidence="5 9" id="KW-0067">ATP-binding</keyword>
<feature type="binding site" evidence="9">
    <location>
        <begin position="22"/>
        <end position="29"/>
    </location>
    <ligand>
        <name>ATP</name>
        <dbReference type="ChEBI" id="CHEBI:30616"/>
    </ligand>
</feature>
<dbReference type="GO" id="GO:0005524">
    <property type="term" value="F:ATP binding"/>
    <property type="evidence" value="ECO:0007669"/>
    <property type="project" value="UniProtKB-KW"/>
</dbReference>
<comment type="caution">
    <text evidence="12">The sequence shown here is derived from an EMBL/GenBank/DDBJ whole genome shotgun (WGS) entry which is preliminary data.</text>
</comment>
<dbReference type="GO" id="GO:0000049">
    <property type="term" value="F:tRNA binding"/>
    <property type="evidence" value="ECO:0007669"/>
    <property type="project" value="UniProtKB-KW"/>
</dbReference>
<evidence type="ECO:0000256" key="7">
    <source>
        <dbReference type="ARBA" id="ARBA00023157"/>
    </source>
</evidence>
<evidence type="ECO:0000256" key="1">
    <source>
        <dbReference type="ARBA" id="ARBA00022555"/>
    </source>
</evidence>
<keyword evidence="3 9" id="KW-0819">tRNA processing</keyword>
<evidence type="ECO:0000256" key="5">
    <source>
        <dbReference type="ARBA" id="ARBA00022840"/>
    </source>
</evidence>
<dbReference type="PANTHER" id="PTHR11933:SF5">
    <property type="entry name" value="MITOCHONDRIAL TRNA-SPECIFIC 2-THIOURIDYLASE 1"/>
    <property type="match status" value="1"/>
</dbReference>
<accession>A0A7C3E6W8</accession>
<organism evidence="12">
    <name type="scientific">Gracilinema caldarium</name>
    <dbReference type="NCBI Taxonomy" id="215591"/>
    <lineage>
        <taxon>Bacteria</taxon>
        <taxon>Pseudomonadati</taxon>
        <taxon>Spirochaetota</taxon>
        <taxon>Spirochaetia</taxon>
        <taxon>Spirochaetales</taxon>
        <taxon>Breznakiellaceae</taxon>
        <taxon>Gracilinema</taxon>
    </lineage>
</organism>
<feature type="active site" description="Nucleophile" evidence="9">
    <location>
        <position position="121"/>
    </location>
</feature>
<dbReference type="Pfam" id="PF20259">
    <property type="entry name" value="tRNA_Me_trans_M"/>
    <property type="match status" value="1"/>
</dbReference>
<evidence type="ECO:0000259" key="10">
    <source>
        <dbReference type="Pfam" id="PF20258"/>
    </source>
</evidence>
<sequence>MFNPDSLKELSLPPAGSVVAVAMSGGVDSSLVAYMMAERGCKVIGVTMKVYDGSIQFPEGTGNGCYGPDEAEDEAACRRLCDTLKAEYVVVDLSKPYGKEVLDYFRTEYKLGRTPNPCLRCNPLIKFGLLPRALNELGYEFDYYVTGHYARLFAPHGKAELGVYLAPGLDPFKDQSYFLQRVGQDILVKTRFPLGSLRKEEVRRLARERGLEVAEKKDSQDFVAKEDYETLFEKDALKRGTIVDTQGRVLGEHQGIVRYTIGQRRGVGVSTGTEPLYVVALDAQKNQVIVGHEKELFSRGLEASQSVWAPGFGQEPFRALAKIRLASKPAWALVEPHQDGTLRVTFDEAQRAIAPGQSVAFYVPISSDRRGEDPAPAGTAPVPNRVPPNTIVAGGAVIERKLSGTA</sequence>
<dbReference type="InterPro" id="IPR014729">
    <property type="entry name" value="Rossmann-like_a/b/a_fold"/>
</dbReference>
<dbReference type="Pfam" id="PF20258">
    <property type="entry name" value="tRNA_Me_trans_C"/>
    <property type="match status" value="1"/>
</dbReference>
<dbReference type="FunFam" id="2.30.30.280:FF:000001">
    <property type="entry name" value="tRNA-specific 2-thiouridylase MnmA"/>
    <property type="match status" value="1"/>
</dbReference>
<evidence type="ECO:0000256" key="3">
    <source>
        <dbReference type="ARBA" id="ARBA00022694"/>
    </source>
</evidence>
<name>A0A7C3E6W8_9SPIR</name>
<feature type="domain" description="tRNA-specific 2-thiouridylase MnmA-like central" evidence="11">
    <location>
        <begin position="238"/>
        <end position="292"/>
    </location>
</feature>
<proteinExistence type="inferred from homology"/>
<dbReference type="GO" id="GO:0103016">
    <property type="term" value="F:tRNA-uridine 2-sulfurtransferase activity"/>
    <property type="evidence" value="ECO:0007669"/>
    <property type="project" value="UniProtKB-EC"/>
</dbReference>
<reference evidence="12" key="1">
    <citation type="journal article" date="2020" name="mSystems">
        <title>Genome- and Community-Level Interaction Insights into Carbon Utilization and Element Cycling Functions of Hydrothermarchaeota in Hydrothermal Sediment.</title>
        <authorList>
            <person name="Zhou Z."/>
            <person name="Liu Y."/>
            <person name="Xu W."/>
            <person name="Pan J."/>
            <person name="Luo Z.H."/>
            <person name="Li M."/>
        </authorList>
    </citation>
    <scope>NUCLEOTIDE SEQUENCE [LARGE SCALE GENOMIC DNA]</scope>
    <source>
        <strain evidence="12">SpSt-503</strain>
    </source>
</reference>
<dbReference type="Gene3D" id="3.40.50.620">
    <property type="entry name" value="HUPs"/>
    <property type="match status" value="1"/>
</dbReference>
<keyword evidence="1 9" id="KW-0820">tRNA-binding</keyword>
<keyword evidence="4 9" id="KW-0547">Nucleotide-binding</keyword>
<feature type="domain" description="tRNA-specific 2-thiouridylase MnmA-like C-terminal" evidence="10">
    <location>
        <begin position="299"/>
        <end position="362"/>
    </location>
</feature>
<dbReference type="CDD" id="cd01998">
    <property type="entry name" value="MnmA_TRMU-like"/>
    <property type="match status" value="1"/>
</dbReference>
<dbReference type="InterPro" id="IPR046885">
    <property type="entry name" value="MnmA-like_C"/>
</dbReference>
<dbReference type="EMBL" id="DSVL01000207">
    <property type="protein sequence ID" value="HFH29191.1"/>
    <property type="molecule type" value="Genomic_DNA"/>
</dbReference>
<feature type="region of interest" description="Interaction with tRNA" evidence="9">
    <location>
        <begin position="173"/>
        <end position="175"/>
    </location>
</feature>
<dbReference type="InterPro" id="IPR046884">
    <property type="entry name" value="MnmA-like_central"/>
</dbReference>
<dbReference type="Pfam" id="PF03054">
    <property type="entry name" value="tRNA_Me_trans"/>
    <property type="match status" value="1"/>
</dbReference>
<dbReference type="SUPFAM" id="SSF52402">
    <property type="entry name" value="Adenine nucleotide alpha hydrolases-like"/>
    <property type="match status" value="1"/>
</dbReference>
<dbReference type="GO" id="GO:0002143">
    <property type="term" value="P:tRNA wobble position uridine thiolation"/>
    <property type="evidence" value="ECO:0007669"/>
    <property type="project" value="TreeGrafter"/>
</dbReference>